<accession>A0A9W4TY13</accession>
<keyword evidence="3" id="KW-1185">Reference proteome</keyword>
<dbReference type="OrthoDB" id="73875at2759"/>
<gene>
    <name evidence="2" type="ORF">CANVERA_P2315</name>
</gene>
<proteinExistence type="predicted"/>
<evidence type="ECO:0000313" key="2">
    <source>
        <dbReference type="EMBL" id="CAI5757803.1"/>
    </source>
</evidence>
<feature type="chain" id="PRO_5040953115" evidence="1">
    <location>
        <begin position="16"/>
        <end position="230"/>
    </location>
</feature>
<dbReference type="AlphaFoldDB" id="A0A9W4TY13"/>
<protein>
    <submittedName>
        <fullName evidence="2">Uncharacterized protein</fullName>
    </submittedName>
</protein>
<evidence type="ECO:0000256" key="1">
    <source>
        <dbReference type="SAM" id="SignalP"/>
    </source>
</evidence>
<name>A0A9W4TY13_9ASCO</name>
<feature type="signal peptide" evidence="1">
    <location>
        <begin position="1"/>
        <end position="15"/>
    </location>
</feature>
<dbReference type="Proteomes" id="UP001152885">
    <property type="component" value="Unassembled WGS sequence"/>
</dbReference>
<reference evidence="2" key="1">
    <citation type="submission" date="2022-12" db="EMBL/GenBank/DDBJ databases">
        <authorList>
            <person name="Brejova B."/>
        </authorList>
    </citation>
    <scope>NUCLEOTIDE SEQUENCE</scope>
</reference>
<keyword evidence="1" id="KW-0732">Signal</keyword>
<comment type="caution">
    <text evidence="2">The sequence shown here is derived from an EMBL/GenBank/DDBJ whole genome shotgun (WGS) entry which is preliminary data.</text>
</comment>
<sequence>MKFLLLLSLIALVSALPPPSESIDKRAESFVCPSGATKCQTRFKKASLDIEVKDQYSLGKIYGDDGKELPVYIVNIDGQSPGNACNAQKFIVNNYNNDNYFNKDGYIVLARGSGYDRDQVLRGYSCSSSSYQRDEFPPNSANSIMEKVTDISVLCITASDNEIDGCNLSRFFTGTAAKKATGSSQCVTNDNTHYHPNQASSTPRNFQIEQGEKFAVVINTKNSNGCKAYT</sequence>
<organism evidence="2 3">
    <name type="scientific">Candida verbasci</name>
    <dbReference type="NCBI Taxonomy" id="1227364"/>
    <lineage>
        <taxon>Eukaryota</taxon>
        <taxon>Fungi</taxon>
        <taxon>Dikarya</taxon>
        <taxon>Ascomycota</taxon>
        <taxon>Saccharomycotina</taxon>
        <taxon>Pichiomycetes</taxon>
        <taxon>Debaryomycetaceae</taxon>
        <taxon>Candida/Lodderomyces clade</taxon>
        <taxon>Candida</taxon>
    </lineage>
</organism>
<dbReference type="EMBL" id="CANTUO010000002">
    <property type="protein sequence ID" value="CAI5757803.1"/>
    <property type="molecule type" value="Genomic_DNA"/>
</dbReference>
<evidence type="ECO:0000313" key="3">
    <source>
        <dbReference type="Proteomes" id="UP001152885"/>
    </source>
</evidence>